<accession>A0A8E2JT34</accession>
<dbReference type="CDD" id="cd23508">
    <property type="entry name" value="hydrophobin_II"/>
    <property type="match status" value="1"/>
</dbReference>
<dbReference type="InterPro" id="IPR010636">
    <property type="entry name" value="Class_II_hydrophobin"/>
</dbReference>
<feature type="chain" id="PRO_5034498427" evidence="3">
    <location>
        <begin position="20"/>
        <end position="97"/>
    </location>
</feature>
<comment type="similarity">
    <text evidence="1">Belongs to the cerato-ulmin hydrophobin family.</text>
</comment>
<dbReference type="InterPro" id="IPR036686">
    <property type="entry name" value="Class_II_Hydrophobin_sf"/>
</dbReference>
<protein>
    <submittedName>
        <fullName evidence="4">Magnaporin</fullName>
    </submittedName>
</protein>
<keyword evidence="3" id="KW-0732">Signal</keyword>
<dbReference type="Proteomes" id="UP000250140">
    <property type="component" value="Unassembled WGS sequence"/>
</dbReference>
<dbReference type="Pfam" id="PF06766">
    <property type="entry name" value="Hydrophobin_2"/>
    <property type="match status" value="1"/>
</dbReference>
<name>A0A8E2JT34_9PEZI</name>
<reference evidence="4 5" key="1">
    <citation type="journal article" date="2016" name="Nat. Commun.">
        <title>Ectomycorrhizal ecology is imprinted in the genome of the dominant symbiotic fungus Cenococcum geophilum.</title>
        <authorList>
            <consortium name="DOE Joint Genome Institute"/>
            <person name="Peter M."/>
            <person name="Kohler A."/>
            <person name="Ohm R.A."/>
            <person name="Kuo A."/>
            <person name="Krutzmann J."/>
            <person name="Morin E."/>
            <person name="Arend M."/>
            <person name="Barry K.W."/>
            <person name="Binder M."/>
            <person name="Choi C."/>
            <person name="Clum A."/>
            <person name="Copeland A."/>
            <person name="Grisel N."/>
            <person name="Haridas S."/>
            <person name="Kipfer T."/>
            <person name="LaButti K."/>
            <person name="Lindquist E."/>
            <person name="Lipzen A."/>
            <person name="Maire R."/>
            <person name="Meier B."/>
            <person name="Mihaltcheva S."/>
            <person name="Molinier V."/>
            <person name="Murat C."/>
            <person name="Poggeler S."/>
            <person name="Quandt C.A."/>
            <person name="Sperisen C."/>
            <person name="Tritt A."/>
            <person name="Tisserant E."/>
            <person name="Crous P.W."/>
            <person name="Henrissat B."/>
            <person name="Nehls U."/>
            <person name="Egli S."/>
            <person name="Spatafora J.W."/>
            <person name="Grigoriev I.V."/>
            <person name="Martin F.M."/>
        </authorList>
    </citation>
    <scope>NUCLEOTIDE SEQUENCE [LARGE SCALE GENOMIC DNA]</scope>
    <source>
        <strain evidence="4 5">CBS 207.34</strain>
    </source>
</reference>
<dbReference type="EMBL" id="KV749666">
    <property type="protein sequence ID" value="OCL08357.1"/>
    <property type="molecule type" value="Genomic_DNA"/>
</dbReference>
<dbReference type="PANTHER" id="PTHR42341:SF1">
    <property type="entry name" value="HYDROPHOBIN"/>
    <property type="match status" value="1"/>
</dbReference>
<evidence type="ECO:0000313" key="5">
    <source>
        <dbReference type="Proteomes" id="UP000250140"/>
    </source>
</evidence>
<dbReference type="Gene3D" id="3.20.120.10">
    <property type="entry name" value="Hydrophobin"/>
    <property type="match status" value="1"/>
</dbReference>
<evidence type="ECO:0000256" key="2">
    <source>
        <dbReference type="ARBA" id="ARBA00023157"/>
    </source>
</evidence>
<dbReference type="OrthoDB" id="4500971at2759"/>
<keyword evidence="5" id="KW-1185">Reference proteome</keyword>
<gene>
    <name evidence="4" type="ORF">AOQ84DRAFT_340489</name>
</gene>
<dbReference type="SUPFAM" id="SSF101751">
    <property type="entry name" value="Hydrophobin II, HfbII"/>
    <property type="match status" value="1"/>
</dbReference>
<organism evidence="4 5">
    <name type="scientific">Glonium stellatum</name>
    <dbReference type="NCBI Taxonomy" id="574774"/>
    <lineage>
        <taxon>Eukaryota</taxon>
        <taxon>Fungi</taxon>
        <taxon>Dikarya</taxon>
        <taxon>Ascomycota</taxon>
        <taxon>Pezizomycotina</taxon>
        <taxon>Dothideomycetes</taxon>
        <taxon>Pleosporomycetidae</taxon>
        <taxon>Gloniales</taxon>
        <taxon>Gloniaceae</taxon>
        <taxon>Glonium</taxon>
    </lineage>
</organism>
<proteinExistence type="inferred from homology"/>
<dbReference type="GO" id="GO:0005576">
    <property type="term" value="C:extracellular region"/>
    <property type="evidence" value="ECO:0007669"/>
    <property type="project" value="InterPro"/>
</dbReference>
<evidence type="ECO:0000313" key="4">
    <source>
        <dbReference type="EMBL" id="OCL08357.1"/>
    </source>
</evidence>
<feature type="signal peptide" evidence="3">
    <location>
        <begin position="1"/>
        <end position="19"/>
    </location>
</feature>
<dbReference type="AlphaFoldDB" id="A0A8E2JT34"/>
<evidence type="ECO:0000256" key="3">
    <source>
        <dbReference type="SAM" id="SignalP"/>
    </source>
</evidence>
<sequence length="97" mass="9924">MKFSGIIASALIGASTALATPAYLAEKRQTAICSGTYSNAQCCATNVLNLADLNCVNPPTEPTSMADFINICAAIGQQALCCALPILGQALLCNAVE</sequence>
<evidence type="ECO:0000256" key="1">
    <source>
        <dbReference type="ARBA" id="ARBA00009576"/>
    </source>
</evidence>
<dbReference type="PANTHER" id="PTHR42341">
    <property type="entry name" value="HYDROPHOBIN"/>
    <property type="match status" value="1"/>
</dbReference>
<keyword evidence="2" id="KW-1015">Disulfide bond</keyword>